<feature type="transmembrane region" description="Helical" evidence="1">
    <location>
        <begin position="90"/>
        <end position="109"/>
    </location>
</feature>
<feature type="transmembrane region" description="Helical" evidence="1">
    <location>
        <begin position="129"/>
        <end position="145"/>
    </location>
</feature>
<protein>
    <recommendedName>
        <fullName evidence="4">DoxX family membrane protein</fullName>
    </recommendedName>
</protein>
<feature type="transmembrane region" description="Helical" evidence="1">
    <location>
        <begin position="61"/>
        <end position="84"/>
    </location>
</feature>
<name>A0A7K1YDZ9_9SPHI</name>
<dbReference type="Proteomes" id="UP000466586">
    <property type="component" value="Unassembled WGS sequence"/>
</dbReference>
<feature type="transmembrane region" description="Helical" evidence="1">
    <location>
        <begin position="30"/>
        <end position="49"/>
    </location>
</feature>
<keyword evidence="3" id="KW-1185">Reference proteome</keyword>
<evidence type="ECO:0000313" key="2">
    <source>
        <dbReference type="EMBL" id="MXV52258.1"/>
    </source>
</evidence>
<keyword evidence="1" id="KW-0812">Transmembrane</keyword>
<dbReference type="PANTHER" id="PTHR36974">
    <property type="entry name" value="MEMBRANE PROTEIN-RELATED"/>
    <property type="match status" value="1"/>
</dbReference>
<dbReference type="RefSeq" id="WP_160845437.1">
    <property type="nucleotide sequence ID" value="NZ_WVHT01000007.1"/>
</dbReference>
<reference evidence="2 3" key="1">
    <citation type="submission" date="2019-11" db="EMBL/GenBank/DDBJ databases">
        <title>Pedobacter sp. HMF7647 Genome sequencing and assembly.</title>
        <authorList>
            <person name="Kang H."/>
            <person name="Kim H."/>
            <person name="Joh K."/>
        </authorList>
    </citation>
    <scope>NUCLEOTIDE SEQUENCE [LARGE SCALE GENOMIC DNA]</scope>
    <source>
        <strain evidence="2 3">HMF7647</strain>
    </source>
</reference>
<accession>A0A7K1YDZ9</accession>
<dbReference type="AlphaFoldDB" id="A0A7K1YDZ9"/>
<proteinExistence type="predicted"/>
<dbReference type="EMBL" id="WVHT01000007">
    <property type="protein sequence ID" value="MXV52258.1"/>
    <property type="molecule type" value="Genomic_DNA"/>
</dbReference>
<keyword evidence="1" id="KW-1133">Transmembrane helix</keyword>
<evidence type="ECO:0000313" key="3">
    <source>
        <dbReference type="Proteomes" id="UP000466586"/>
    </source>
</evidence>
<evidence type="ECO:0008006" key="4">
    <source>
        <dbReference type="Google" id="ProtNLM"/>
    </source>
</evidence>
<organism evidence="2 3">
    <name type="scientific">Hufsiella arboris</name>
    <dbReference type="NCBI Taxonomy" id="2695275"/>
    <lineage>
        <taxon>Bacteria</taxon>
        <taxon>Pseudomonadati</taxon>
        <taxon>Bacteroidota</taxon>
        <taxon>Sphingobacteriia</taxon>
        <taxon>Sphingobacteriales</taxon>
        <taxon>Sphingobacteriaceae</taxon>
        <taxon>Hufsiella</taxon>
    </lineage>
</organism>
<evidence type="ECO:0000256" key="1">
    <source>
        <dbReference type="SAM" id="Phobius"/>
    </source>
</evidence>
<sequence>MKPLVVLIVVFVISVAGVKLYTGDSDYSMAGRIGLSAMLFLTASGHFMFKKGMVMMIPPPVPFKPLMVYVTGIIEIIAAVTLHVPELRTITGWLLILFFIVLLPANSYAASKQINMEKATYDGPGLKYLWFRVPLQLFFIAWTYLCSIG</sequence>
<gene>
    <name evidence="2" type="ORF">GS399_14870</name>
</gene>
<dbReference type="PANTHER" id="PTHR36974:SF1">
    <property type="entry name" value="DOXX FAMILY MEMBRANE PROTEIN"/>
    <property type="match status" value="1"/>
</dbReference>
<comment type="caution">
    <text evidence="2">The sequence shown here is derived from an EMBL/GenBank/DDBJ whole genome shotgun (WGS) entry which is preliminary data.</text>
</comment>
<keyword evidence="1" id="KW-0472">Membrane</keyword>